<proteinExistence type="predicted"/>
<dbReference type="RefSeq" id="XP_060386504.1">
    <property type="nucleotide sequence ID" value="XM_060518701.1"/>
</dbReference>
<gene>
    <name evidence="1" type="ORF">CTAM01_02663</name>
</gene>
<dbReference type="Proteomes" id="UP001227543">
    <property type="component" value="Unassembled WGS sequence"/>
</dbReference>
<sequence>MEAVSAAASIAGLLSVAGHVLTGLVKLNAFIQDVKEAGARAQRLTKEAVVFSTILIDFNSLLNTLDEKVVANNQSFLVPHCDRSRSHLEECLQYLNAWTVSQRSEDEKPSKRRMIIDVGYPLVD</sequence>
<dbReference type="GeneID" id="85402939"/>
<evidence type="ECO:0000313" key="2">
    <source>
        <dbReference type="Proteomes" id="UP001227543"/>
    </source>
</evidence>
<comment type="caution">
    <text evidence="1">The sequence shown here is derived from an EMBL/GenBank/DDBJ whole genome shotgun (WGS) entry which is preliminary data.</text>
</comment>
<accession>A0ABQ9RM20</accession>
<evidence type="ECO:0000313" key="1">
    <source>
        <dbReference type="EMBL" id="KAK1507551.1"/>
    </source>
</evidence>
<keyword evidence="2" id="KW-1185">Reference proteome</keyword>
<organism evidence="1 2">
    <name type="scientific">Colletotrichum tamarilloi</name>
    <dbReference type="NCBI Taxonomy" id="1209934"/>
    <lineage>
        <taxon>Eukaryota</taxon>
        <taxon>Fungi</taxon>
        <taxon>Dikarya</taxon>
        <taxon>Ascomycota</taxon>
        <taxon>Pezizomycotina</taxon>
        <taxon>Sordariomycetes</taxon>
        <taxon>Hypocreomycetidae</taxon>
        <taxon>Glomerellales</taxon>
        <taxon>Glomerellaceae</taxon>
        <taxon>Colletotrichum</taxon>
        <taxon>Colletotrichum acutatum species complex</taxon>
    </lineage>
</organism>
<name>A0ABQ9RM20_9PEZI</name>
<evidence type="ECO:0008006" key="3">
    <source>
        <dbReference type="Google" id="ProtNLM"/>
    </source>
</evidence>
<reference evidence="1 2" key="1">
    <citation type="submission" date="2016-10" db="EMBL/GenBank/DDBJ databases">
        <title>The genome sequence of Colletotrichum fioriniae PJ7.</title>
        <authorList>
            <person name="Baroncelli R."/>
        </authorList>
    </citation>
    <scope>NUCLEOTIDE SEQUENCE [LARGE SCALE GENOMIC DNA]</scope>
    <source>
        <strain evidence="1 2">Tom-12</strain>
    </source>
</reference>
<dbReference type="EMBL" id="MLFU01000006">
    <property type="protein sequence ID" value="KAK1507551.1"/>
    <property type="molecule type" value="Genomic_DNA"/>
</dbReference>
<protein>
    <recommendedName>
        <fullName evidence="3">Fungal N-terminal domain-containing protein</fullName>
    </recommendedName>
</protein>